<reference evidence="2 3" key="1">
    <citation type="submission" date="2021-02" db="EMBL/GenBank/DDBJ databases">
        <title>Plant Genome Project.</title>
        <authorList>
            <person name="Zhang R.-G."/>
        </authorList>
    </citation>
    <scope>NUCLEOTIDE SEQUENCE [LARGE SCALE GENOMIC DNA]</scope>
    <source>
        <tissue evidence="2">Leaves</tissue>
    </source>
</reference>
<dbReference type="Proteomes" id="UP000827721">
    <property type="component" value="Unassembled WGS sequence"/>
</dbReference>
<feature type="region of interest" description="Disordered" evidence="1">
    <location>
        <begin position="77"/>
        <end position="111"/>
    </location>
</feature>
<dbReference type="EMBL" id="JAFEMO010000009">
    <property type="protein sequence ID" value="KAH7565418.1"/>
    <property type="molecule type" value="Genomic_DNA"/>
</dbReference>
<keyword evidence="3" id="KW-1185">Reference proteome</keyword>
<dbReference type="PANTHER" id="PTHR36484">
    <property type="entry name" value="OS01G0558700 PROTEIN"/>
    <property type="match status" value="1"/>
</dbReference>
<protein>
    <submittedName>
        <fullName evidence="2">Uncharacterized protein</fullName>
    </submittedName>
</protein>
<comment type="caution">
    <text evidence="2">The sequence shown here is derived from an EMBL/GenBank/DDBJ whole genome shotgun (WGS) entry which is preliminary data.</text>
</comment>
<evidence type="ECO:0000256" key="1">
    <source>
        <dbReference type="SAM" id="MobiDB-lite"/>
    </source>
</evidence>
<feature type="region of interest" description="Disordered" evidence="1">
    <location>
        <begin position="1"/>
        <end position="29"/>
    </location>
</feature>
<gene>
    <name evidence="2" type="ORF">JRO89_XS09G0204400</name>
</gene>
<evidence type="ECO:0000313" key="3">
    <source>
        <dbReference type="Proteomes" id="UP000827721"/>
    </source>
</evidence>
<organism evidence="2 3">
    <name type="scientific">Xanthoceras sorbifolium</name>
    <dbReference type="NCBI Taxonomy" id="99658"/>
    <lineage>
        <taxon>Eukaryota</taxon>
        <taxon>Viridiplantae</taxon>
        <taxon>Streptophyta</taxon>
        <taxon>Embryophyta</taxon>
        <taxon>Tracheophyta</taxon>
        <taxon>Spermatophyta</taxon>
        <taxon>Magnoliopsida</taxon>
        <taxon>eudicotyledons</taxon>
        <taxon>Gunneridae</taxon>
        <taxon>Pentapetalae</taxon>
        <taxon>rosids</taxon>
        <taxon>malvids</taxon>
        <taxon>Sapindales</taxon>
        <taxon>Sapindaceae</taxon>
        <taxon>Xanthoceroideae</taxon>
        <taxon>Xanthoceras</taxon>
    </lineage>
</organism>
<dbReference type="PANTHER" id="PTHR36484:SF2">
    <property type="entry name" value="OS01G0558700 PROTEIN"/>
    <property type="match status" value="1"/>
</dbReference>
<proteinExistence type="predicted"/>
<sequence length="111" mass="12293">MSIKKIPSLKDGGSASMKKQTSSKRRRLNTCFSFQEISIQRSPGKSLKDTDSDELKAKIVRWAKAVVAYARQVSGKFGSSRRIDDDNNNSKSAGSWSRVHEDSNKSQQLAG</sequence>
<accession>A0ABQ8HMC0</accession>
<evidence type="ECO:0000313" key="2">
    <source>
        <dbReference type="EMBL" id="KAH7565418.1"/>
    </source>
</evidence>
<name>A0ABQ8HMC0_9ROSI</name>